<dbReference type="EMBL" id="LXQA011407990">
    <property type="protein sequence ID" value="MCI96193.1"/>
    <property type="molecule type" value="Genomic_DNA"/>
</dbReference>
<dbReference type="AlphaFoldDB" id="A0A392W8U0"/>
<keyword evidence="2" id="KW-1185">Reference proteome</keyword>
<dbReference type="Proteomes" id="UP000265520">
    <property type="component" value="Unassembled WGS sequence"/>
</dbReference>
<organism evidence="1 2">
    <name type="scientific">Trifolium medium</name>
    <dbReference type="NCBI Taxonomy" id="97028"/>
    <lineage>
        <taxon>Eukaryota</taxon>
        <taxon>Viridiplantae</taxon>
        <taxon>Streptophyta</taxon>
        <taxon>Embryophyta</taxon>
        <taxon>Tracheophyta</taxon>
        <taxon>Spermatophyta</taxon>
        <taxon>Magnoliopsida</taxon>
        <taxon>eudicotyledons</taxon>
        <taxon>Gunneridae</taxon>
        <taxon>Pentapetalae</taxon>
        <taxon>rosids</taxon>
        <taxon>fabids</taxon>
        <taxon>Fabales</taxon>
        <taxon>Fabaceae</taxon>
        <taxon>Papilionoideae</taxon>
        <taxon>50 kb inversion clade</taxon>
        <taxon>NPAAA clade</taxon>
        <taxon>Hologalegina</taxon>
        <taxon>IRL clade</taxon>
        <taxon>Trifolieae</taxon>
        <taxon>Trifolium</taxon>
    </lineage>
</organism>
<name>A0A392W8U0_9FABA</name>
<sequence length="34" mass="3874">MVVWSIEVLKVVGGTDPDDLPFVQRMAERELVML</sequence>
<feature type="non-terminal residue" evidence="1">
    <location>
        <position position="34"/>
    </location>
</feature>
<evidence type="ECO:0000313" key="2">
    <source>
        <dbReference type="Proteomes" id="UP000265520"/>
    </source>
</evidence>
<protein>
    <submittedName>
        <fullName evidence="1">Uncharacterized protein</fullName>
    </submittedName>
</protein>
<comment type="caution">
    <text evidence="1">The sequence shown here is derived from an EMBL/GenBank/DDBJ whole genome shotgun (WGS) entry which is preliminary data.</text>
</comment>
<reference evidence="1 2" key="1">
    <citation type="journal article" date="2018" name="Front. Plant Sci.">
        <title>Red Clover (Trifolium pratense) and Zigzag Clover (T. medium) - A Picture of Genomic Similarities and Differences.</title>
        <authorList>
            <person name="Dluhosova J."/>
            <person name="Istvanek J."/>
            <person name="Nedelnik J."/>
            <person name="Repkova J."/>
        </authorList>
    </citation>
    <scope>NUCLEOTIDE SEQUENCE [LARGE SCALE GENOMIC DNA]</scope>
    <source>
        <strain evidence="2">cv. 10/8</strain>
        <tissue evidence="1">Leaf</tissue>
    </source>
</reference>
<accession>A0A392W8U0</accession>
<proteinExistence type="predicted"/>
<evidence type="ECO:0000313" key="1">
    <source>
        <dbReference type="EMBL" id="MCI96193.1"/>
    </source>
</evidence>